<gene>
    <name evidence="4" type="ORF">DYE49_10180</name>
    <name evidence="3" type="ORF">HNP77_001689</name>
</gene>
<dbReference type="KEGG" id="trc:DYE49_10180"/>
<reference evidence="4 6" key="1">
    <citation type="submission" date="2018-08" db="EMBL/GenBank/DDBJ databases">
        <title>The first complete genome of Treponema rectale (CHPAT), a commensal spirochete of the bovine rectum.</title>
        <authorList>
            <person name="Staton G.J."/>
            <person name="Clegg S.R."/>
            <person name="Carter S.D."/>
            <person name="Radford A.D."/>
            <person name="Darby A."/>
            <person name="Hall N."/>
            <person name="Birtles R.J."/>
            <person name="Evans N.J."/>
        </authorList>
    </citation>
    <scope>NUCLEOTIDE SEQUENCE [LARGE SCALE GENOMIC DNA]</scope>
    <source>
        <strain evidence="4 6">CHPA</strain>
    </source>
</reference>
<sequence>MFTNNKILSEKIRGAAAFSIFFTVLCAAIVIFIPDNSSLNSTELQLSLEEENEEDFFFDFNQDDISELVLDTSKKEDQGLKYYRQAESKAAVEWFYARITGSTEIASAVLKEADANDIPLSLAFALAHTESSYNVNAYHKNTNGTIDRGLFQLNNTSFPKLTETEFYDPAVSAKYGLAHLKFCITTAGNEIAGLAMYNAGTVKVRRNGTPQITLNYISQIEHYKAALEENFESEVISFFEDGGLKKLAMR</sequence>
<proteinExistence type="predicted"/>
<evidence type="ECO:0000313" key="4">
    <source>
        <dbReference type="EMBL" id="QOS41265.1"/>
    </source>
</evidence>
<protein>
    <submittedName>
        <fullName evidence="4">Lytic transglycosylase domain-containing protein</fullName>
    </submittedName>
    <submittedName>
        <fullName evidence="3">Putative membrane protein</fullName>
    </submittedName>
</protein>
<dbReference type="Gene3D" id="1.10.530.10">
    <property type="match status" value="1"/>
</dbReference>
<dbReference type="InterPro" id="IPR023346">
    <property type="entry name" value="Lysozyme-like_dom_sf"/>
</dbReference>
<evidence type="ECO:0000313" key="3">
    <source>
        <dbReference type="EMBL" id="MBB5219320.1"/>
    </source>
</evidence>
<dbReference type="Proteomes" id="UP000578697">
    <property type="component" value="Unassembled WGS sequence"/>
</dbReference>
<keyword evidence="5" id="KW-1185">Reference proteome</keyword>
<accession>A0A840SF01</accession>
<feature type="domain" description="Transglycosylase SLT" evidence="2">
    <location>
        <begin position="109"/>
        <end position="208"/>
    </location>
</feature>
<evidence type="ECO:0000256" key="1">
    <source>
        <dbReference type="SAM" id="Phobius"/>
    </source>
</evidence>
<evidence type="ECO:0000313" key="6">
    <source>
        <dbReference type="Proteomes" id="UP000593591"/>
    </source>
</evidence>
<dbReference type="InterPro" id="IPR008258">
    <property type="entry name" value="Transglycosylase_SLT_dom_1"/>
</dbReference>
<dbReference type="SUPFAM" id="SSF53955">
    <property type="entry name" value="Lysozyme-like"/>
    <property type="match status" value="1"/>
</dbReference>
<evidence type="ECO:0000259" key="2">
    <source>
        <dbReference type="Pfam" id="PF01464"/>
    </source>
</evidence>
<name>A0A840SF01_9SPIR</name>
<keyword evidence="1" id="KW-0812">Transmembrane</keyword>
<dbReference type="Pfam" id="PF01464">
    <property type="entry name" value="SLT"/>
    <property type="match status" value="1"/>
</dbReference>
<reference evidence="3 5" key="2">
    <citation type="submission" date="2020-08" db="EMBL/GenBank/DDBJ databases">
        <title>Genomic Encyclopedia of Type Strains, Phase IV (KMG-IV): sequencing the most valuable type-strain genomes for metagenomic binning, comparative biology and taxonomic classification.</title>
        <authorList>
            <person name="Goeker M."/>
        </authorList>
    </citation>
    <scope>NUCLEOTIDE SEQUENCE [LARGE SCALE GENOMIC DNA]</scope>
    <source>
        <strain evidence="3 5">DSM 103679</strain>
    </source>
</reference>
<dbReference type="AlphaFoldDB" id="A0A840SF01"/>
<dbReference type="RefSeq" id="WP_184652733.1">
    <property type="nucleotide sequence ID" value="NZ_JACHFR010000002.1"/>
</dbReference>
<dbReference type="Proteomes" id="UP000593591">
    <property type="component" value="Chromosome"/>
</dbReference>
<feature type="transmembrane region" description="Helical" evidence="1">
    <location>
        <begin position="12"/>
        <end position="33"/>
    </location>
</feature>
<organism evidence="3 5">
    <name type="scientific">Treponema rectale</name>
    <dbReference type="NCBI Taxonomy" id="744512"/>
    <lineage>
        <taxon>Bacteria</taxon>
        <taxon>Pseudomonadati</taxon>
        <taxon>Spirochaetota</taxon>
        <taxon>Spirochaetia</taxon>
        <taxon>Spirochaetales</taxon>
        <taxon>Treponemataceae</taxon>
        <taxon>Treponema</taxon>
    </lineage>
</organism>
<dbReference type="EMBL" id="CP031517">
    <property type="protein sequence ID" value="QOS41265.1"/>
    <property type="molecule type" value="Genomic_DNA"/>
</dbReference>
<dbReference type="EMBL" id="JACHFR010000002">
    <property type="protein sequence ID" value="MBB5219320.1"/>
    <property type="molecule type" value="Genomic_DNA"/>
</dbReference>
<keyword evidence="1" id="KW-0472">Membrane</keyword>
<evidence type="ECO:0000313" key="5">
    <source>
        <dbReference type="Proteomes" id="UP000578697"/>
    </source>
</evidence>
<keyword evidence="1" id="KW-1133">Transmembrane helix</keyword>